<evidence type="ECO:0000313" key="6">
    <source>
        <dbReference type="Proteomes" id="UP001549146"/>
    </source>
</evidence>
<dbReference type="InterPro" id="IPR018893">
    <property type="entry name" value="T8SS_CsgF"/>
</dbReference>
<evidence type="ECO:0000313" key="5">
    <source>
        <dbReference type="EMBL" id="MET3732762.1"/>
    </source>
</evidence>
<dbReference type="RefSeq" id="WP_354510291.1">
    <property type="nucleotide sequence ID" value="NZ_JBEPMO010000018.1"/>
</dbReference>
<comment type="caution">
    <text evidence="5">The sequence shown here is derived from an EMBL/GenBank/DDBJ whole genome shotgun (WGS) entry which is preliminary data.</text>
</comment>
<dbReference type="Proteomes" id="UP001549146">
    <property type="component" value="Unassembled WGS sequence"/>
</dbReference>
<gene>
    <name evidence="5" type="ORF">ABID46_002353</name>
</gene>
<proteinExistence type="predicted"/>
<evidence type="ECO:0000256" key="2">
    <source>
        <dbReference type="ARBA" id="ARBA00014031"/>
    </source>
</evidence>
<evidence type="ECO:0000256" key="4">
    <source>
        <dbReference type="SAM" id="SignalP"/>
    </source>
</evidence>
<dbReference type="Pfam" id="PF10614">
    <property type="entry name" value="CsgF"/>
    <property type="match status" value="1"/>
</dbReference>
<name>A0ABV2LW24_9FLAO</name>
<organism evidence="5 6">
    <name type="scientific">Moheibacter stercoris</name>
    <dbReference type="NCBI Taxonomy" id="1628251"/>
    <lineage>
        <taxon>Bacteria</taxon>
        <taxon>Pseudomonadati</taxon>
        <taxon>Bacteroidota</taxon>
        <taxon>Flavobacteriia</taxon>
        <taxon>Flavobacteriales</taxon>
        <taxon>Weeksellaceae</taxon>
        <taxon>Moheibacter</taxon>
    </lineage>
</organism>
<sequence length="130" mass="14117">MKTLLITILLCILSQFSNAQQLSYTPINPAFGGSYLNYSWLLSSANAQNSFDDNKTNLLSQSLLGSFSDSLKRQILNQLTRSLLNQGGEGGAEEETIEIGGLIITIENTRTGSIITIIDSETGETTEIIL</sequence>
<keyword evidence="6" id="KW-1185">Reference proteome</keyword>
<dbReference type="EMBL" id="JBEPMO010000018">
    <property type="protein sequence ID" value="MET3732762.1"/>
    <property type="molecule type" value="Genomic_DNA"/>
</dbReference>
<evidence type="ECO:0000256" key="3">
    <source>
        <dbReference type="ARBA" id="ARBA00022729"/>
    </source>
</evidence>
<evidence type="ECO:0000256" key="1">
    <source>
        <dbReference type="ARBA" id="ARBA00003989"/>
    </source>
</evidence>
<protein>
    <recommendedName>
        <fullName evidence="2">Curli production assembly/transport component CsgF</fullName>
    </recommendedName>
</protein>
<feature type="signal peptide" evidence="4">
    <location>
        <begin position="1"/>
        <end position="19"/>
    </location>
</feature>
<accession>A0ABV2LW24</accession>
<comment type="function">
    <text evidence="1">May be involved in the biogenesis of curli organelles.</text>
</comment>
<feature type="chain" id="PRO_5046986676" description="Curli production assembly/transport component CsgF" evidence="4">
    <location>
        <begin position="20"/>
        <end position="130"/>
    </location>
</feature>
<reference evidence="5 6" key="1">
    <citation type="submission" date="2024-06" db="EMBL/GenBank/DDBJ databases">
        <title>Genomic Encyclopedia of Type Strains, Phase IV (KMG-IV): sequencing the most valuable type-strain genomes for metagenomic binning, comparative biology and taxonomic classification.</title>
        <authorList>
            <person name="Goeker M."/>
        </authorList>
    </citation>
    <scope>NUCLEOTIDE SEQUENCE [LARGE SCALE GENOMIC DNA]</scope>
    <source>
        <strain evidence="5 6">DSM 29388</strain>
    </source>
</reference>
<keyword evidence="3 4" id="KW-0732">Signal</keyword>